<evidence type="ECO:0000259" key="4">
    <source>
        <dbReference type="Pfam" id="PF14229"/>
    </source>
</evidence>
<accession>A0A518G2Z6</accession>
<dbReference type="KEGG" id="ahel:Q31a_12700"/>
<dbReference type="SUPFAM" id="SSF52540">
    <property type="entry name" value="P-loop containing nucleoside triphosphate hydrolases"/>
    <property type="match status" value="1"/>
</dbReference>
<feature type="compositionally biased region" description="Low complexity" evidence="2">
    <location>
        <begin position="965"/>
        <end position="984"/>
    </location>
</feature>
<dbReference type="Proteomes" id="UP000318017">
    <property type="component" value="Chromosome"/>
</dbReference>
<dbReference type="Pfam" id="PF14229">
    <property type="entry name" value="DUF4332"/>
    <property type="match status" value="2"/>
</dbReference>
<dbReference type="PANTHER" id="PTHR32114">
    <property type="entry name" value="ABC TRANSPORTER ABCH.3"/>
    <property type="match status" value="1"/>
</dbReference>
<dbReference type="Gene3D" id="1.10.150.20">
    <property type="entry name" value="5' to 3' exonuclease, C-terminal subdomain"/>
    <property type="match status" value="1"/>
</dbReference>
<feature type="region of interest" description="Disordered" evidence="2">
    <location>
        <begin position="948"/>
        <end position="1056"/>
    </location>
</feature>
<dbReference type="GO" id="GO:0006302">
    <property type="term" value="P:double-strand break repair"/>
    <property type="evidence" value="ECO:0007669"/>
    <property type="project" value="InterPro"/>
</dbReference>
<evidence type="ECO:0000259" key="3">
    <source>
        <dbReference type="Pfam" id="PF13476"/>
    </source>
</evidence>
<dbReference type="InterPro" id="IPR038729">
    <property type="entry name" value="Rad50/SbcC_AAA"/>
</dbReference>
<dbReference type="Gene3D" id="3.40.50.300">
    <property type="entry name" value="P-loop containing nucleotide triphosphate hydrolases"/>
    <property type="match status" value="2"/>
</dbReference>
<dbReference type="InterPro" id="IPR025567">
    <property type="entry name" value="DUF4332"/>
</dbReference>
<sequence length="1214" mass="136476">MQLVNMDVERLGNITAGNRGQIESIRWQLGPFSPGLNAIYGPRGAGKTTLLHWLRTVTSEQYGASYVPPQWAIQPQALTGMVEIVDRQQHYRASSDRNGAVRVELLDPAHRVWPAQPFSRFEANGYQRQLSPQQLTAFSALNGAHGNSDTESNLREIASRLGLDEATERPYASERQQLLARKSELQRRVEDLASVPQSREYLAARRSELERELSSIRNGIAPYRSDEAATDYHRFDERMTVIQRELQQALDEVNSLDSELANCQAELKATPTEAAPVNVDESYRLQLQQLDDRLNRWRQTLRDLKAHRERIEHDATDAQLDKQIGEQLSVTKDSDPRAALRSLEVQIVSTRKQIDELIGRYGGMESLAAPQAYDVVRDANGETRIAYTDAHRHLPESLALPETLRAMQKDLYEVCQQLARHESQSTCETLKTQALQLKRAESELLESVQKLIEERAALLRRIAAEYHLSVDQLTLAFGEWCQCQDHPHLQDWLLSDESGKASACGVGTQTTRHGIAEQIASITSRRKQAMLRVEDCRRQLRDADIYRQQARGVQHEVMGRREVDLLRELDQQAAQLKDWETRDRLTAELHEVERQLDRTPVDSPAVNSTSFQTRYNGHVAALMGRIERQSADRSYRTPAAHRFDLVDGVVRDGHAQYETYEKVVPNAIVRLALRLAIAESLLQRGESICLLLDDALSELTREHQQRAIAHLATVASTGQQVILLTSDRALAELVRECQGWVGNLIPDRAPVRQGPDINQQLSAIANDHEADKWYQPDWANGNHREVRSEYYLTEHSPIDDAPSIDANSASRCRGLGVVCIGDLLDIEPNWLAENLRIEGIHASTVTRWQAEVRLLCSVRKLRPFDARVLVGAGIRSPQQLAEVHPSHLLQRVEKFLTTERGRRIMNSGSSRELSRITTWIASAKSGPTRYERTSIIDDLPDDYVEYESAGRSEYESSDESDYTRSARSSSSKSRSRSSGQRRSSNGASDSSGNQRRRTEDSRDASRSSRNGTRASRQAFPKLRQPELNGSGRAAASNGAHRESTESSHGRASSRETVRIVAETAEPESQLKFYLELSSPVVDAPSIGPRMATRLEKVGIFTVDQLLAADPEFLADKLDNRRVSSDTVLAWQLQAQLVCRIPNLRGHDAQMLVACELTAPEELMDIDPQDLLDSVVAYAQSTEGQRILRGSKEPDLEEVNNWISWAASCRSLNAA</sequence>
<evidence type="ECO:0008006" key="7">
    <source>
        <dbReference type="Google" id="ProtNLM"/>
    </source>
</evidence>
<feature type="coiled-coil region" evidence="1">
    <location>
        <begin position="239"/>
        <end position="360"/>
    </location>
</feature>
<feature type="compositionally biased region" description="Basic and acidic residues" evidence="2">
    <location>
        <begin position="1039"/>
        <end position="1056"/>
    </location>
</feature>
<dbReference type="OrthoDB" id="268732at2"/>
<organism evidence="5 6">
    <name type="scientific">Aureliella helgolandensis</name>
    <dbReference type="NCBI Taxonomy" id="2527968"/>
    <lineage>
        <taxon>Bacteria</taxon>
        <taxon>Pseudomonadati</taxon>
        <taxon>Planctomycetota</taxon>
        <taxon>Planctomycetia</taxon>
        <taxon>Pirellulales</taxon>
        <taxon>Pirellulaceae</taxon>
        <taxon>Aureliella</taxon>
    </lineage>
</organism>
<feature type="domain" description="Rad50/SbcC-type AAA" evidence="3">
    <location>
        <begin position="32"/>
        <end position="278"/>
    </location>
</feature>
<proteinExistence type="predicted"/>
<evidence type="ECO:0000313" key="5">
    <source>
        <dbReference type="EMBL" id="QDV22977.1"/>
    </source>
</evidence>
<evidence type="ECO:0000256" key="1">
    <source>
        <dbReference type="SAM" id="Coils"/>
    </source>
</evidence>
<dbReference type="PANTHER" id="PTHR32114:SF2">
    <property type="entry name" value="ABC TRANSPORTER ABCH.3"/>
    <property type="match status" value="1"/>
</dbReference>
<dbReference type="RefSeq" id="WP_145075375.1">
    <property type="nucleotide sequence ID" value="NZ_CP036298.1"/>
</dbReference>
<feature type="compositionally biased region" description="Low complexity" evidence="2">
    <location>
        <begin position="1028"/>
        <end position="1038"/>
    </location>
</feature>
<feature type="domain" description="DUF4332" evidence="4">
    <location>
        <begin position="803"/>
        <end position="925"/>
    </location>
</feature>
<dbReference type="GO" id="GO:0016887">
    <property type="term" value="F:ATP hydrolysis activity"/>
    <property type="evidence" value="ECO:0007669"/>
    <property type="project" value="InterPro"/>
</dbReference>
<keyword evidence="6" id="KW-1185">Reference proteome</keyword>
<evidence type="ECO:0000256" key="2">
    <source>
        <dbReference type="SAM" id="MobiDB-lite"/>
    </source>
</evidence>
<dbReference type="EMBL" id="CP036298">
    <property type="protein sequence ID" value="QDV22977.1"/>
    <property type="molecule type" value="Genomic_DNA"/>
</dbReference>
<keyword evidence="1" id="KW-0175">Coiled coil</keyword>
<feature type="compositionally biased region" description="Basic and acidic residues" evidence="2">
    <location>
        <begin position="996"/>
        <end position="1006"/>
    </location>
</feature>
<dbReference type="AlphaFoldDB" id="A0A518G2Z6"/>
<gene>
    <name evidence="5" type="ORF">Q31a_12700</name>
</gene>
<dbReference type="Pfam" id="PF13476">
    <property type="entry name" value="AAA_23"/>
    <property type="match status" value="1"/>
</dbReference>
<protein>
    <recommendedName>
        <fullName evidence="7">Pathogenicity locus</fullName>
    </recommendedName>
</protein>
<name>A0A518G2Z6_9BACT</name>
<reference evidence="5 6" key="1">
    <citation type="submission" date="2019-02" db="EMBL/GenBank/DDBJ databases">
        <title>Deep-cultivation of Planctomycetes and their phenomic and genomic characterization uncovers novel biology.</title>
        <authorList>
            <person name="Wiegand S."/>
            <person name="Jogler M."/>
            <person name="Boedeker C."/>
            <person name="Pinto D."/>
            <person name="Vollmers J."/>
            <person name="Rivas-Marin E."/>
            <person name="Kohn T."/>
            <person name="Peeters S.H."/>
            <person name="Heuer A."/>
            <person name="Rast P."/>
            <person name="Oberbeckmann S."/>
            <person name="Bunk B."/>
            <person name="Jeske O."/>
            <person name="Meyerdierks A."/>
            <person name="Storesund J.E."/>
            <person name="Kallscheuer N."/>
            <person name="Luecker S."/>
            <person name="Lage O.M."/>
            <person name="Pohl T."/>
            <person name="Merkel B.J."/>
            <person name="Hornburger P."/>
            <person name="Mueller R.-W."/>
            <person name="Bruemmer F."/>
            <person name="Labrenz M."/>
            <person name="Spormann A.M."/>
            <person name="Op den Camp H."/>
            <person name="Overmann J."/>
            <person name="Amann R."/>
            <person name="Jetten M.S.M."/>
            <person name="Mascher T."/>
            <person name="Medema M.H."/>
            <person name="Devos D.P."/>
            <person name="Kaster A.-K."/>
            <person name="Ovreas L."/>
            <person name="Rohde M."/>
            <person name="Galperin M.Y."/>
            <person name="Jogler C."/>
        </authorList>
    </citation>
    <scope>NUCLEOTIDE SEQUENCE [LARGE SCALE GENOMIC DNA]</scope>
    <source>
        <strain evidence="5 6">Q31a</strain>
    </source>
</reference>
<evidence type="ECO:0000313" key="6">
    <source>
        <dbReference type="Proteomes" id="UP000318017"/>
    </source>
</evidence>
<dbReference type="InterPro" id="IPR027417">
    <property type="entry name" value="P-loop_NTPase"/>
</dbReference>
<feature type="domain" description="DUF4332" evidence="4">
    <location>
        <begin position="1084"/>
        <end position="1206"/>
    </location>
</feature>